<keyword evidence="3" id="KW-1185">Reference proteome</keyword>
<dbReference type="PATRIC" id="fig|1449336.4.peg.2088"/>
<sequence length="341" mass="39558">MIDFSYAKMRQIIVHFVGNKAQEQGYEIADNIIEELDEEMTAVLNEIFLSPFKSETTNHFSHSTSLDYNEAYNYIRKIFNEETSFFEGSVDLLKQLYEASSHPNVKSGDLWLIYLNECIIEGELTDAIGIFKVENKEVFLKNEFNQQSVTIGYEKGITKKDIDKACIVFNLQEKDGYRVVALDNLTRGESVYWKQHFLGIEKVLDDTLLAESFVNICAEFVKKDDESLVGKSTFIKEAQEYLEVQPEINLEDFADTLVEESKQEEFKTVVANYEKTHAVTFPDNFKVNEKNKEAFSKKVKNKIKINNNISIVVKDVNQLTEKDMVEGFDEVEKRKYLKIYY</sequence>
<organism evidence="2 3">
    <name type="scientific">Carnobacterium divergens DSM 20623</name>
    <dbReference type="NCBI Taxonomy" id="1449336"/>
    <lineage>
        <taxon>Bacteria</taxon>
        <taxon>Bacillati</taxon>
        <taxon>Bacillota</taxon>
        <taxon>Bacilli</taxon>
        <taxon>Lactobacillales</taxon>
        <taxon>Carnobacteriaceae</taxon>
        <taxon>Carnobacterium</taxon>
    </lineage>
</organism>
<dbReference type="InterPro" id="IPR007358">
    <property type="entry name" value="Nucleoid_associated_NdpA"/>
</dbReference>
<accession>A0A0R2HX33</accession>
<dbReference type="eggNOG" id="COG3081">
    <property type="taxonomic scope" value="Bacteria"/>
</dbReference>
<dbReference type="GO" id="GO:0009295">
    <property type="term" value="C:nucleoid"/>
    <property type="evidence" value="ECO:0007669"/>
    <property type="project" value="InterPro"/>
</dbReference>
<dbReference type="RefSeq" id="WP_034569364.1">
    <property type="nucleotide sequence ID" value="NZ_JQBS01000035.1"/>
</dbReference>
<feature type="coiled-coil region" evidence="1">
    <location>
        <begin position="19"/>
        <end position="46"/>
    </location>
</feature>
<reference evidence="2 3" key="1">
    <citation type="journal article" date="2015" name="Genome Announc.">
        <title>Expanding the biotechnology potential of lactobacilli through comparative genomics of 213 strains and associated genera.</title>
        <authorList>
            <person name="Sun Z."/>
            <person name="Harris H.M."/>
            <person name="McCann A."/>
            <person name="Guo C."/>
            <person name="Argimon S."/>
            <person name="Zhang W."/>
            <person name="Yang X."/>
            <person name="Jeffery I.B."/>
            <person name="Cooney J.C."/>
            <person name="Kagawa T.F."/>
            <person name="Liu W."/>
            <person name="Song Y."/>
            <person name="Salvetti E."/>
            <person name="Wrobel A."/>
            <person name="Rasinkangas P."/>
            <person name="Parkhill J."/>
            <person name="Rea M.C."/>
            <person name="O'Sullivan O."/>
            <person name="Ritari J."/>
            <person name="Douillard F.P."/>
            <person name="Paul Ross R."/>
            <person name="Yang R."/>
            <person name="Briner A.E."/>
            <person name="Felis G.E."/>
            <person name="de Vos W.M."/>
            <person name="Barrangou R."/>
            <person name="Klaenhammer T.R."/>
            <person name="Caufield P.W."/>
            <person name="Cui Y."/>
            <person name="Zhang H."/>
            <person name="O'Toole P.W."/>
        </authorList>
    </citation>
    <scope>NUCLEOTIDE SEQUENCE [LARGE SCALE GENOMIC DNA]</scope>
    <source>
        <strain evidence="2 3">DSM 20623</strain>
    </source>
</reference>
<evidence type="ECO:0000313" key="3">
    <source>
        <dbReference type="Proteomes" id="UP000051658"/>
    </source>
</evidence>
<proteinExistence type="predicted"/>
<dbReference type="EMBL" id="JQBS01000035">
    <property type="protein sequence ID" value="KRN54468.1"/>
    <property type="molecule type" value="Genomic_DNA"/>
</dbReference>
<dbReference type="AlphaFoldDB" id="A0A0R2HX33"/>
<comment type="caution">
    <text evidence="2">The sequence shown here is derived from an EMBL/GenBank/DDBJ whole genome shotgun (WGS) entry which is preliminary data.</text>
</comment>
<gene>
    <name evidence="2" type="ORF">IV74_GL002051</name>
</gene>
<dbReference type="Proteomes" id="UP000051658">
    <property type="component" value="Unassembled WGS sequence"/>
</dbReference>
<dbReference type="GeneID" id="89589043"/>
<evidence type="ECO:0000313" key="2">
    <source>
        <dbReference type="EMBL" id="KRN54468.1"/>
    </source>
</evidence>
<keyword evidence="1" id="KW-0175">Coiled coil</keyword>
<evidence type="ECO:0000256" key="1">
    <source>
        <dbReference type="SAM" id="Coils"/>
    </source>
</evidence>
<name>A0A0R2HX33_CARDV</name>
<evidence type="ECO:0008006" key="4">
    <source>
        <dbReference type="Google" id="ProtNLM"/>
    </source>
</evidence>
<dbReference type="Pfam" id="PF04245">
    <property type="entry name" value="NA37"/>
    <property type="match status" value="1"/>
</dbReference>
<protein>
    <recommendedName>
        <fullName evidence="4">Nucleoid-associated protein</fullName>
    </recommendedName>
</protein>